<evidence type="ECO:0000313" key="1">
    <source>
        <dbReference type="EMBL" id="MBL7626233.1"/>
    </source>
</evidence>
<reference evidence="1" key="1">
    <citation type="submission" date="2020-12" db="EMBL/GenBank/DDBJ databases">
        <title>Genomic characterization of non-nitrogen-fixing Frankia strains.</title>
        <authorList>
            <person name="Carlos-Shanley C."/>
            <person name="Guerra T."/>
            <person name="Hahn D."/>
        </authorList>
    </citation>
    <scope>NUCLEOTIDE SEQUENCE</scope>
    <source>
        <strain evidence="1">CN6</strain>
    </source>
</reference>
<dbReference type="AlphaFoldDB" id="A0A937ULN9"/>
<sequence length="157" mass="17501">MAWTTDSFHTAFSQYSLGDDGTLMPIEAIFDTKKGNGAIAAGEGWVYVRCATHTGVLRITIDLEPPAPIPDTDGWEAVVDVSYRSITGNTHLRDWEYTPRTDAGVLSHAGPGWYRIRIKTRGWDAGRALNVAFEPVEEHHLTLWPAPPHPEVIHKQR</sequence>
<name>A0A937ULN9_9ACTN</name>
<evidence type="ECO:0000313" key="2">
    <source>
        <dbReference type="Proteomes" id="UP000604475"/>
    </source>
</evidence>
<gene>
    <name evidence="1" type="ORF">I7412_03385</name>
</gene>
<keyword evidence="2" id="KW-1185">Reference proteome</keyword>
<dbReference type="EMBL" id="JAEACQ010000123">
    <property type="protein sequence ID" value="MBL7626233.1"/>
    <property type="molecule type" value="Genomic_DNA"/>
</dbReference>
<dbReference type="Proteomes" id="UP000604475">
    <property type="component" value="Unassembled WGS sequence"/>
</dbReference>
<comment type="caution">
    <text evidence="1">The sequence shown here is derived from an EMBL/GenBank/DDBJ whole genome shotgun (WGS) entry which is preliminary data.</text>
</comment>
<protein>
    <submittedName>
        <fullName evidence="1">Uncharacterized protein</fullName>
    </submittedName>
</protein>
<proteinExistence type="predicted"/>
<accession>A0A937ULN9</accession>
<dbReference type="RefSeq" id="WP_202998750.1">
    <property type="nucleotide sequence ID" value="NZ_JADWYU010000142.1"/>
</dbReference>
<organism evidence="1 2">
    <name type="scientific">Frankia nepalensis</name>
    <dbReference type="NCBI Taxonomy" id="1836974"/>
    <lineage>
        <taxon>Bacteria</taxon>
        <taxon>Bacillati</taxon>
        <taxon>Actinomycetota</taxon>
        <taxon>Actinomycetes</taxon>
        <taxon>Frankiales</taxon>
        <taxon>Frankiaceae</taxon>
        <taxon>Frankia</taxon>
    </lineage>
</organism>